<evidence type="ECO:0000313" key="2">
    <source>
        <dbReference type="Proteomes" id="UP000574761"/>
    </source>
</evidence>
<name>A0A7W6DB89_9HYPH</name>
<reference evidence="1 2" key="1">
    <citation type="submission" date="2020-08" db="EMBL/GenBank/DDBJ databases">
        <title>Genomic Encyclopedia of Type Strains, Phase IV (KMG-IV): sequencing the most valuable type-strain genomes for metagenomic binning, comparative biology and taxonomic classification.</title>
        <authorList>
            <person name="Goeker M."/>
        </authorList>
    </citation>
    <scope>NUCLEOTIDE SEQUENCE [LARGE SCALE GENOMIC DNA]</scope>
    <source>
        <strain evidence="1 2">DSM 100211</strain>
    </source>
</reference>
<keyword evidence="2" id="KW-1185">Reference proteome</keyword>
<gene>
    <name evidence="1" type="ORF">GGQ64_005353</name>
</gene>
<evidence type="ECO:0008006" key="3">
    <source>
        <dbReference type="Google" id="ProtNLM"/>
    </source>
</evidence>
<evidence type="ECO:0000313" key="1">
    <source>
        <dbReference type="EMBL" id="MBB3980106.1"/>
    </source>
</evidence>
<comment type="caution">
    <text evidence="1">The sequence shown here is derived from an EMBL/GenBank/DDBJ whole genome shotgun (WGS) entry which is preliminary data.</text>
</comment>
<dbReference type="EMBL" id="JACIEE010000015">
    <property type="protein sequence ID" value="MBB3980106.1"/>
    <property type="molecule type" value="Genomic_DNA"/>
</dbReference>
<dbReference type="AlphaFoldDB" id="A0A7W6DB89"/>
<dbReference type="Pfam" id="PF13876">
    <property type="entry name" value="Phage_gp49_66"/>
    <property type="match status" value="1"/>
</dbReference>
<protein>
    <recommendedName>
        <fullName evidence="3">Phage protein (N4 Gp49/phage Sf6 gene 66) family protein</fullName>
    </recommendedName>
</protein>
<proteinExistence type="predicted"/>
<dbReference type="RefSeq" id="WP_183808259.1">
    <property type="nucleotide sequence ID" value="NZ_JACIEE010000015.1"/>
</dbReference>
<dbReference type="InterPro" id="IPR025915">
    <property type="entry name" value="Phage_gp49_66"/>
</dbReference>
<organism evidence="1 2">
    <name type="scientific">Mycoplana azooxidifex</name>
    <dbReference type="NCBI Taxonomy" id="1636188"/>
    <lineage>
        <taxon>Bacteria</taxon>
        <taxon>Pseudomonadati</taxon>
        <taxon>Pseudomonadota</taxon>
        <taxon>Alphaproteobacteria</taxon>
        <taxon>Hyphomicrobiales</taxon>
        <taxon>Rhizobiaceae</taxon>
        <taxon>Mycoplana</taxon>
    </lineage>
</organism>
<sequence>MSHNEQQIEAEIQAKGLNAPRLTPALIDDTILAEQYHVFPGTTLTVCALTLRNGFQVTGESAAASPENFDEAIGRKIARENARNKIWALEGYLLKQHLADAAVRGKTTLCDDDDIPF</sequence>
<accession>A0A7W6DB89</accession>
<dbReference type="Proteomes" id="UP000574761">
    <property type="component" value="Unassembled WGS sequence"/>
</dbReference>